<feature type="region of interest" description="Disordered" evidence="2">
    <location>
        <begin position="416"/>
        <end position="446"/>
    </location>
</feature>
<dbReference type="InterPro" id="IPR021950">
    <property type="entry name" value="Spt20"/>
</dbReference>
<feature type="domain" description="Spt20-like SEP" evidence="3">
    <location>
        <begin position="74"/>
        <end position="217"/>
    </location>
</feature>
<gene>
    <name evidence="5" type="primary">LOC128773788</name>
</gene>
<evidence type="ECO:0000259" key="3">
    <source>
        <dbReference type="Pfam" id="PF12090"/>
    </source>
</evidence>
<organism evidence="4 5">
    <name type="scientific">Panthera pardus</name>
    <name type="common">Leopard</name>
    <name type="synonym">Felis pardus</name>
    <dbReference type="NCBI Taxonomy" id="9691"/>
    <lineage>
        <taxon>Eukaryota</taxon>
        <taxon>Metazoa</taxon>
        <taxon>Chordata</taxon>
        <taxon>Craniata</taxon>
        <taxon>Vertebrata</taxon>
        <taxon>Euteleostomi</taxon>
        <taxon>Mammalia</taxon>
        <taxon>Eutheria</taxon>
        <taxon>Laurasiatheria</taxon>
        <taxon>Carnivora</taxon>
        <taxon>Feliformia</taxon>
        <taxon>Felidae</taxon>
        <taxon>Pantherinae</taxon>
        <taxon>Panthera</taxon>
    </lineage>
</organism>
<feature type="region of interest" description="Disordered" evidence="2">
    <location>
        <begin position="899"/>
        <end position="919"/>
    </location>
</feature>
<evidence type="ECO:0000313" key="4">
    <source>
        <dbReference type="Proteomes" id="UP001165780"/>
    </source>
</evidence>
<dbReference type="InterPro" id="IPR046468">
    <property type="entry name" value="Spt20-like_SEP"/>
</dbReference>
<feature type="compositionally biased region" description="Polar residues" evidence="2">
    <location>
        <begin position="1288"/>
        <end position="1298"/>
    </location>
</feature>
<feature type="region of interest" description="Disordered" evidence="2">
    <location>
        <begin position="460"/>
        <end position="701"/>
    </location>
</feature>
<sequence>MQQALERALDRAEYVIASAQQRPPKRKGSASGGASLDEKLYDLYVEECGKEPEATEELRSNVNLLEKLLRRESLPCLVVNLYPGKEGYSLMLEGENGSYSETIRLPYEEGELLEYLDAEQLPPALVDLLEKSQVNFFHSGCVIAQVRDYRQCSREPPGYASRHVLLRPTMQTLACDVQSMSSDDQTWTQEDRLLLESQLILATAEPLCLDPSVSVACTANRLLYNKQKMNTGPMKRSFKRYSAPSLNRQQELSHRPPPPELRVWASCKKSRERQAGPQHDLKISKAGNCVDMWKQRPCDLAVPSGVDVQKYARGKKSARYDGSPPTAWPAHKVEGDSVLGYEAGGESQTAQLTSMQPPDDPLLSGRRRPCKEARREGQGSPPHSSTDDHPDSVRPGSKTDAGTEAIRSAVLVQRKAKCPAAASHGSSGSASLSQPPPGKETAQPETVSVWSSVLGKGVSHPPLRFRLSWSSGGTRSGNSFTPVEASSFFKSPAPAPAPAPAPPPAPQPPSLSQNSSVDVNRVSMFPAAALSSSSSPQGTLAPPVTANSQQSSAGATRGSPLPAATPSTAGSSQTTLAPPVTANSQQSPVRVIRVSPLPAATPSTAGSSQTTLAPPVTASSQKPSAKQVTQVSMLPAATLSTAGSSQTTLAPPVTASSQKPSAKQVTQVSMLPAATLSTAGSSQTTLAPPVTASSQKPSAKQVTQVSILPAFTLSTTGSSLTTLAPPVTASSQPSPVRVIRVSMLPAATPSTAGSSQTALAPPVTANYQQSPVRVIRVSPLPAATPSTAGSSQTTLAPPVTASSQKPSAKQVTQVSMLPAATLSTAGSSQTTLAPPVTASSQKPSAKQVTQVSMLPAATLSTAGSSQTTLAPPVTASSQKPSAKQVTQVSMLPAATLSTAGSSQTTLAPPVTASSQKPSAKQVTQVSILPAATLSTTGSSLTTLAPPVTASSQQSPVRVIRVSMLPAATPSTAGSSQTALAPPVTASSQKPSAKQVTQVSMLPAATLSTTGSSQTTLAPPVTASSQKPSAKQVTQVSMLPAATLPTTGSSQRSLATQVTACSPGPNIIQLAGPVCGAQALARGSSPGQGSTAGATDPAGIQSGSLPSGARPPNAVRTAAQAASPVRVQFFLKNASGFKPVTLLELPQGSPPLNAQQQPEQRLYQLIPQEQLQQASASGPWQPVPRGPGARGPAPPDTASPAQQAVVLNRLGRGQGRGQGQGSLLQPQAAVLSLLGCAAENQGRAGPSGPRHTLQLSPASQPWPQQQAQQHRILQHLVAVTTVATQTAQPSWDQRAASQSEGKRNRGPPSPPRS</sequence>
<feature type="compositionally biased region" description="Low complexity" evidence="2">
    <location>
        <begin position="419"/>
        <end position="433"/>
    </location>
</feature>
<feature type="compositionally biased region" description="Polar residues" evidence="2">
    <location>
        <begin position="601"/>
        <end position="701"/>
    </location>
</feature>
<feature type="compositionally biased region" description="Polar residues" evidence="2">
    <location>
        <begin position="968"/>
        <end position="999"/>
    </location>
</feature>
<feature type="region of interest" description="Disordered" evidence="2">
    <location>
        <begin position="1283"/>
        <end position="1312"/>
    </location>
</feature>
<feature type="region of interest" description="Disordered" evidence="2">
    <location>
        <begin position="1239"/>
        <end position="1266"/>
    </location>
</feature>
<dbReference type="GO" id="GO:0000124">
    <property type="term" value="C:SAGA complex"/>
    <property type="evidence" value="ECO:0007669"/>
    <property type="project" value="InterPro"/>
</dbReference>
<dbReference type="Proteomes" id="UP001165780">
    <property type="component" value="Unplaced"/>
</dbReference>
<dbReference type="GeneID" id="128773788"/>
<evidence type="ECO:0000256" key="1">
    <source>
        <dbReference type="ARBA" id="ARBA00009112"/>
    </source>
</evidence>
<feature type="region of interest" description="Disordered" evidence="2">
    <location>
        <begin position="862"/>
        <end position="882"/>
    </location>
</feature>
<proteinExistence type="inferred from homology"/>
<feature type="compositionally biased region" description="Polar residues" evidence="2">
    <location>
        <begin position="784"/>
        <end position="812"/>
    </location>
</feature>
<feature type="compositionally biased region" description="Low complexity" evidence="2">
    <location>
        <begin position="1003"/>
        <end position="1017"/>
    </location>
</feature>
<feature type="compositionally biased region" description="Low complexity" evidence="2">
    <location>
        <begin position="1252"/>
        <end position="1266"/>
    </location>
</feature>
<protein>
    <submittedName>
        <fullName evidence="5">Transcription factor SPT20 homolog</fullName>
    </submittedName>
</protein>
<feature type="compositionally biased region" description="Polar residues" evidence="2">
    <location>
        <begin position="347"/>
        <end position="356"/>
    </location>
</feature>
<feature type="region of interest" description="Disordered" evidence="2">
    <location>
        <begin position="783"/>
        <end position="812"/>
    </location>
</feature>
<evidence type="ECO:0000256" key="2">
    <source>
        <dbReference type="SAM" id="MobiDB-lite"/>
    </source>
</evidence>
<feature type="compositionally biased region" description="Polar residues" evidence="2">
    <location>
        <begin position="565"/>
        <end position="588"/>
    </location>
</feature>
<feature type="region of interest" description="Disordered" evidence="2">
    <location>
        <begin position="1080"/>
        <end position="1118"/>
    </location>
</feature>
<dbReference type="GO" id="GO:0006357">
    <property type="term" value="P:regulation of transcription by RNA polymerase II"/>
    <property type="evidence" value="ECO:0007669"/>
    <property type="project" value="TreeGrafter"/>
</dbReference>
<feature type="compositionally biased region" description="Pro residues" evidence="2">
    <location>
        <begin position="493"/>
        <end position="509"/>
    </location>
</feature>
<dbReference type="PANTHER" id="PTHR13526">
    <property type="entry name" value="TRANSCRIPTION FACTOR SPT20 HOMOLOG"/>
    <property type="match status" value="1"/>
</dbReference>
<feature type="region of interest" description="Disordered" evidence="2">
    <location>
        <begin position="313"/>
        <end position="332"/>
    </location>
</feature>
<feature type="region of interest" description="Disordered" evidence="2">
    <location>
        <begin position="347"/>
        <end position="401"/>
    </location>
</feature>
<feature type="compositionally biased region" description="Polar residues" evidence="2">
    <location>
        <begin position="468"/>
        <end position="481"/>
    </location>
</feature>
<feature type="region of interest" description="Disordered" evidence="2">
    <location>
        <begin position="1169"/>
        <end position="1198"/>
    </location>
</feature>
<comment type="similarity">
    <text evidence="1">Belongs to the SPT20 family.</text>
</comment>
<dbReference type="PANTHER" id="PTHR13526:SF16">
    <property type="entry name" value="SPT20-LIKE SEP DOMAIN-CONTAINING PROTEIN"/>
    <property type="match status" value="1"/>
</dbReference>
<feature type="compositionally biased region" description="Polar residues" evidence="2">
    <location>
        <begin position="545"/>
        <end position="554"/>
    </location>
</feature>
<dbReference type="Pfam" id="PF12090">
    <property type="entry name" value="Spt20_SEP"/>
    <property type="match status" value="1"/>
</dbReference>
<accession>A0A9W2ULT2</accession>
<feature type="region of interest" description="Disordered" evidence="2">
    <location>
        <begin position="825"/>
        <end position="847"/>
    </location>
</feature>
<name>A0A9W2ULT2_PANPR</name>
<keyword evidence="4" id="KW-1185">Reference proteome</keyword>
<evidence type="ECO:0000313" key="5">
    <source>
        <dbReference type="RefSeq" id="XP_053747346.1"/>
    </source>
</evidence>
<dbReference type="GO" id="GO:0003712">
    <property type="term" value="F:transcription coregulator activity"/>
    <property type="evidence" value="ECO:0007669"/>
    <property type="project" value="InterPro"/>
</dbReference>
<dbReference type="RefSeq" id="XP_053747346.1">
    <property type="nucleotide sequence ID" value="XM_053891371.1"/>
</dbReference>
<reference evidence="5" key="1">
    <citation type="submission" date="2025-08" db="UniProtKB">
        <authorList>
            <consortium name="RefSeq"/>
        </authorList>
    </citation>
    <scope>IDENTIFICATION</scope>
    <source>
        <tissue evidence="5">Whole blood</tissue>
    </source>
</reference>
<feature type="compositionally biased region" description="Polar residues" evidence="2">
    <location>
        <begin position="1021"/>
        <end position="1033"/>
    </location>
</feature>
<feature type="region of interest" description="Disordered" evidence="2">
    <location>
        <begin position="968"/>
        <end position="1033"/>
    </location>
</feature>